<evidence type="ECO:0000313" key="3">
    <source>
        <dbReference type="Proteomes" id="UP000245207"/>
    </source>
</evidence>
<reference evidence="2 3" key="1">
    <citation type="journal article" date="2018" name="Mol. Plant">
        <title>The genome of Artemisia annua provides insight into the evolution of Asteraceae family and artemisinin biosynthesis.</title>
        <authorList>
            <person name="Shen Q."/>
            <person name="Zhang L."/>
            <person name="Liao Z."/>
            <person name="Wang S."/>
            <person name="Yan T."/>
            <person name="Shi P."/>
            <person name="Liu M."/>
            <person name="Fu X."/>
            <person name="Pan Q."/>
            <person name="Wang Y."/>
            <person name="Lv Z."/>
            <person name="Lu X."/>
            <person name="Zhang F."/>
            <person name="Jiang W."/>
            <person name="Ma Y."/>
            <person name="Chen M."/>
            <person name="Hao X."/>
            <person name="Li L."/>
            <person name="Tang Y."/>
            <person name="Lv G."/>
            <person name="Zhou Y."/>
            <person name="Sun X."/>
            <person name="Brodelius P.E."/>
            <person name="Rose J.K.C."/>
            <person name="Tang K."/>
        </authorList>
    </citation>
    <scope>NUCLEOTIDE SEQUENCE [LARGE SCALE GENOMIC DNA]</scope>
    <source>
        <strain evidence="3">cv. Huhao1</strain>
        <tissue evidence="2">Leaf</tissue>
    </source>
</reference>
<dbReference type="SUPFAM" id="SSF50249">
    <property type="entry name" value="Nucleic acid-binding proteins"/>
    <property type="match status" value="1"/>
</dbReference>
<dbReference type="EMBL" id="PKPP01013823">
    <property type="protein sequence ID" value="PWA40398.1"/>
    <property type="molecule type" value="Genomic_DNA"/>
</dbReference>
<dbReference type="PANTHER" id="PTHR47165:SF4">
    <property type="entry name" value="OS03G0429900 PROTEIN"/>
    <property type="match status" value="1"/>
</dbReference>
<accession>A0A2U1KUI0</accession>
<dbReference type="CDD" id="cd04480">
    <property type="entry name" value="RPA1_DBD_A_like"/>
    <property type="match status" value="1"/>
</dbReference>
<gene>
    <name evidence="2" type="ORF">CTI12_AA563030</name>
</gene>
<name>A0A2U1KUI0_ARTAN</name>
<dbReference type="PANTHER" id="PTHR47165">
    <property type="entry name" value="OS03G0429900 PROTEIN"/>
    <property type="match status" value="1"/>
</dbReference>
<proteinExistence type="predicted"/>
<comment type="caution">
    <text evidence="2">The sequence shown here is derived from an EMBL/GenBank/DDBJ whole genome shotgun (WGS) entry which is preliminary data.</text>
</comment>
<sequence length="173" mass="19609">MDMILMDQEGSRISDSIGNKMVSDFDTLLREGGSVHLSNFYVAKNNGPLKVANYAFKINFQRKTKVKACQSVFVSKYAFAFIPFTDIVEDNVKEEQVVDVIGHDAAVGDVIPGERKRKPNRRIIELEDIEGLKIKCTLWDAFIDDFKTKMESSADHIKLCVFQFLGVCKYRGT</sequence>
<dbReference type="Gene3D" id="2.40.50.140">
    <property type="entry name" value="Nucleic acid-binding proteins"/>
    <property type="match status" value="2"/>
</dbReference>
<protein>
    <recommendedName>
        <fullName evidence="1">Replication protein A 70 kDa DNA-binding subunit B/D first OB fold domain-containing protein</fullName>
    </recommendedName>
</protein>
<dbReference type="STRING" id="35608.A0A2U1KUI0"/>
<keyword evidence="3" id="KW-1185">Reference proteome</keyword>
<dbReference type="Proteomes" id="UP000245207">
    <property type="component" value="Unassembled WGS sequence"/>
</dbReference>
<dbReference type="OrthoDB" id="1430023at2759"/>
<evidence type="ECO:0000313" key="2">
    <source>
        <dbReference type="EMBL" id="PWA40398.1"/>
    </source>
</evidence>
<dbReference type="InterPro" id="IPR003871">
    <property type="entry name" value="RFA1B/D_OB_1st"/>
</dbReference>
<organism evidence="2 3">
    <name type="scientific">Artemisia annua</name>
    <name type="common">Sweet wormwood</name>
    <dbReference type="NCBI Taxonomy" id="35608"/>
    <lineage>
        <taxon>Eukaryota</taxon>
        <taxon>Viridiplantae</taxon>
        <taxon>Streptophyta</taxon>
        <taxon>Embryophyta</taxon>
        <taxon>Tracheophyta</taxon>
        <taxon>Spermatophyta</taxon>
        <taxon>Magnoliopsida</taxon>
        <taxon>eudicotyledons</taxon>
        <taxon>Gunneridae</taxon>
        <taxon>Pentapetalae</taxon>
        <taxon>asterids</taxon>
        <taxon>campanulids</taxon>
        <taxon>Asterales</taxon>
        <taxon>Asteraceae</taxon>
        <taxon>Asteroideae</taxon>
        <taxon>Anthemideae</taxon>
        <taxon>Artemisiinae</taxon>
        <taxon>Artemisia</taxon>
    </lineage>
</organism>
<dbReference type="InterPro" id="IPR012340">
    <property type="entry name" value="NA-bd_OB-fold"/>
</dbReference>
<feature type="domain" description="Replication protein A 70 kDa DNA-binding subunit B/D first OB fold" evidence="1">
    <location>
        <begin position="1"/>
        <end position="69"/>
    </location>
</feature>
<evidence type="ECO:0000259" key="1">
    <source>
        <dbReference type="Pfam" id="PF02721"/>
    </source>
</evidence>
<dbReference type="AlphaFoldDB" id="A0A2U1KUI0"/>
<dbReference type="Pfam" id="PF02721">
    <property type="entry name" value="DUF223"/>
    <property type="match status" value="1"/>
</dbReference>